<gene>
    <name evidence="2" type="ORF">US91_C0003G0086</name>
</gene>
<evidence type="ECO:0000313" key="3">
    <source>
        <dbReference type="Proteomes" id="UP000034022"/>
    </source>
</evidence>
<dbReference type="EMBL" id="LBUU01000003">
    <property type="protein sequence ID" value="KKQ70756.1"/>
    <property type="molecule type" value="Genomic_DNA"/>
</dbReference>
<name>A0A0G0N0X1_9BACT</name>
<evidence type="ECO:0000313" key="2">
    <source>
        <dbReference type="EMBL" id="KKQ70756.1"/>
    </source>
</evidence>
<proteinExistence type="predicted"/>
<reference evidence="2 3" key="1">
    <citation type="journal article" date="2015" name="Nature">
        <title>rRNA introns, odd ribosomes, and small enigmatic genomes across a large radiation of phyla.</title>
        <authorList>
            <person name="Brown C.T."/>
            <person name="Hug L.A."/>
            <person name="Thomas B.C."/>
            <person name="Sharon I."/>
            <person name="Castelle C.J."/>
            <person name="Singh A."/>
            <person name="Wilkins M.J."/>
            <person name="Williams K.H."/>
            <person name="Banfield J.F."/>
        </authorList>
    </citation>
    <scope>NUCLEOTIDE SEQUENCE [LARGE SCALE GENOMIC DNA]</scope>
</reference>
<dbReference type="Proteomes" id="UP000034022">
    <property type="component" value="Unassembled WGS sequence"/>
</dbReference>
<evidence type="ECO:0000256" key="1">
    <source>
        <dbReference type="SAM" id="Phobius"/>
    </source>
</evidence>
<organism evidence="2 3">
    <name type="scientific">Candidatus Falkowbacteria bacterium GW2011_GWE1_38_31</name>
    <dbReference type="NCBI Taxonomy" id="1618638"/>
    <lineage>
        <taxon>Bacteria</taxon>
        <taxon>Candidatus Falkowiibacteriota</taxon>
    </lineage>
</organism>
<keyword evidence="1" id="KW-0812">Transmembrane</keyword>
<sequence>MNAVMMVLNVVRIKINPASTDKIAVSIRVMIKIIIVPRVVNWVRKNLFAGHLIQVVISVWFATVIVVLRVVMKISFAVRGKTNVRIIFFALTKNV</sequence>
<dbReference type="AlphaFoldDB" id="A0A0G0N0X1"/>
<feature type="transmembrane region" description="Helical" evidence="1">
    <location>
        <begin position="48"/>
        <end position="71"/>
    </location>
</feature>
<keyword evidence="1" id="KW-0472">Membrane</keyword>
<keyword evidence="1" id="KW-1133">Transmembrane helix</keyword>
<protein>
    <submittedName>
        <fullName evidence="2">Uncharacterized protein</fullName>
    </submittedName>
</protein>
<comment type="caution">
    <text evidence="2">The sequence shown here is derived from an EMBL/GenBank/DDBJ whole genome shotgun (WGS) entry which is preliminary data.</text>
</comment>
<accession>A0A0G0N0X1</accession>